<sequence length="89" mass="10540">MNILDFTRDFPDEQSCEEYLKSHREREGVYCKTCCSYTNHYWFGTKKCFECSKCRRRTSLKAGTVMESSNLSLHTWFAAFLLMWATKKG</sequence>
<evidence type="ECO:0000313" key="1">
    <source>
        <dbReference type="EMBL" id="MFD2037021.1"/>
    </source>
</evidence>
<evidence type="ECO:0000313" key="2">
    <source>
        <dbReference type="Proteomes" id="UP001597361"/>
    </source>
</evidence>
<proteinExistence type="predicted"/>
<dbReference type="EMBL" id="JBHUHR010000046">
    <property type="protein sequence ID" value="MFD2037021.1"/>
    <property type="molecule type" value="Genomic_DNA"/>
</dbReference>
<keyword evidence="2" id="KW-1185">Reference proteome</keyword>
<comment type="caution">
    <text evidence="1">The sequence shown here is derived from an EMBL/GenBank/DDBJ whole genome shotgun (WGS) entry which is preliminary data.</text>
</comment>
<feature type="non-terminal residue" evidence="1">
    <location>
        <position position="89"/>
    </location>
</feature>
<dbReference type="Proteomes" id="UP001597361">
    <property type="component" value="Unassembled WGS sequence"/>
</dbReference>
<accession>A0ABW4VTD0</accession>
<protein>
    <submittedName>
        <fullName evidence="1">IS1595 family transposase</fullName>
    </submittedName>
</protein>
<organism evidence="1 2">
    <name type="scientific">Belliella marina</name>
    <dbReference type="NCBI Taxonomy" id="1644146"/>
    <lineage>
        <taxon>Bacteria</taxon>
        <taxon>Pseudomonadati</taxon>
        <taxon>Bacteroidota</taxon>
        <taxon>Cytophagia</taxon>
        <taxon>Cytophagales</taxon>
        <taxon>Cyclobacteriaceae</taxon>
        <taxon>Belliella</taxon>
    </lineage>
</organism>
<reference evidence="2" key="1">
    <citation type="journal article" date="2019" name="Int. J. Syst. Evol. Microbiol.">
        <title>The Global Catalogue of Microorganisms (GCM) 10K type strain sequencing project: providing services to taxonomists for standard genome sequencing and annotation.</title>
        <authorList>
            <consortium name="The Broad Institute Genomics Platform"/>
            <consortium name="The Broad Institute Genome Sequencing Center for Infectious Disease"/>
            <person name="Wu L."/>
            <person name="Ma J."/>
        </authorList>
    </citation>
    <scope>NUCLEOTIDE SEQUENCE [LARGE SCALE GENOMIC DNA]</scope>
    <source>
        <strain evidence="2">CGMCC 1.15180</strain>
    </source>
</reference>
<name>A0ABW4VTD0_9BACT</name>
<gene>
    <name evidence="1" type="ORF">ACFSKL_19610</name>
</gene>